<dbReference type="GO" id="GO:0004222">
    <property type="term" value="F:metalloendopeptidase activity"/>
    <property type="evidence" value="ECO:0007669"/>
    <property type="project" value="TreeGrafter"/>
</dbReference>
<name>A0AAQ1MEX5_9FIRM</name>
<keyword evidence="9" id="KW-1185">Reference proteome</keyword>
<evidence type="ECO:0000259" key="5">
    <source>
        <dbReference type="PROSITE" id="PS51782"/>
    </source>
</evidence>
<accession>A0AAQ1MEX5</accession>
<gene>
    <name evidence="6" type="ORF">GT747_06370</name>
    <name evidence="7" type="ORF">SAMN05444424_2456</name>
</gene>
<dbReference type="PROSITE" id="PS51782">
    <property type="entry name" value="LYSM"/>
    <property type="match status" value="1"/>
</dbReference>
<dbReference type="CDD" id="cd00118">
    <property type="entry name" value="LysM"/>
    <property type="match status" value="1"/>
</dbReference>
<dbReference type="InterPro" id="IPR016047">
    <property type="entry name" value="M23ase_b-sheet_dom"/>
</dbReference>
<dbReference type="Pfam" id="PF01476">
    <property type="entry name" value="LysM"/>
    <property type="match status" value="1"/>
</dbReference>
<dbReference type="Pfam" id="PF01551">
    <property type="entry name" value="Peptidase_M23"/>
    <property type="match status" value="1"/>
</dbReference>
<feature type="transmembrane region" description="Helical" evidence="3">
    <location>
        <begin position="144"/>
        <end position="165"/>
    </location>
</feature>
<sequence>MSHLSGGLFGKKRSVGEQDHSGGTGKEKRDWKRTCRYILQRVDRYGCYVGTVAIHRWARFTKVMKKFFTSLGIALRRLPHNIRKSFALFLVWAKKHIAYPLERAFHHVVQGAKEVHRAHKDPNRSGREQLGHWYGRTKPTLFKVLNYLMPVAALGVSAAVIALILNFNFVLKVEYNDQVVGYVDSETTFNEAKKVVNDRIAIKDEEGSEFIKSPTYSIAVVPKAEVVTTEALADTLIASSGEEITEAAGLYVDGALQGAVVDATALQAELAAIKAPYVEEYPEGTVDFSKSVEIKTGLYPNETVKSDEEIIALLHSEEQAEKTYTAESGDTPIGIAAKNNVTLSELVALNPTIEDSLYAGTPVRVQRSVPYLQVKVVREITYEESIPYETETSETNSYNKGYEKVVVQGQEGVKEITAKQTLIGGEETDKEILAAKVISEPVTEKKVVGTNVPAPSYSGSTQTYNGSGPTGSGSLRWPVAGGYVSCGYWGYYGHTGMDIAAPSGTAIYAADDGVVSKVSTSGPYGYHIIINHGNGMQTLYAHCSALYVSAGQSVSRGQKIAAVGRTGNATGNHCHFEVRVGGSARNPASYV</sequence>
<dbReference type="Proteomes" id="UP000184089">
    <property type="component" value="Unassembled WGS sequence"/>
</dbReference>
<dbReference type="PANTHER" id="PTHR21666:SF270">
    <property type="entry name" value="MUREIN HYDROLASE ACTIVATOR ENVC"/>
    <property type="match status" value="1"/>
</dbReference>
<dbReference type="InterPro" id="IPR018392">
    <property type="entry name" value="LysM"/>
</dbReference>
<evidence type="ECO:0000313" key="9">
    <source>
        <dbReference type="Proteomes" id="UP000474718"/>
    </source>
</evidence>
<dbReference type="InterPro" id="IPR011098">
    <property type="entry name" value="G5_dom"/>
</dbReference>
<evidence type="ECO:0000313" key="6">
    <source>
        <dbReference type="EMBL" id="MZL69393.1"/>
    </source>
</evidence>
<dbReference type="EMBL" id="WWVX01000003">
    <property type="protein sequence ID" value="MZL69393.1"/>
    <property type="molecule type" value="Genomic_DNA"/>
</dbReference>
<dbReference type="PROSITE" id="PS51109">
    <property type="entry name" value="G5"/>
    <property type="match status" value="1"/>
</dbReference>
<dbReference type="InterPro" id="IPR011055">
    <property type="entry name" value="Dup_hybrid_motif"/>
</dbReference>
<keyword evidence="1" id="KW-0732">Signal</keyword>
<keyword evidence="3" id="KW-0472">Membrane</keyword>
<dbReference type="SUPFAM" id="SSF51261">
    <property type="entry name" value="Duplicated hybrid motif"/>
    <property type="match status" value="1"/>
</dbReference>
<dbReference type="EMBL" id="FQVY01000004">
    <property type="protein sequence ID" value="SHG45988.1"/>
    <property type="molecule type" value="Genomic_DNA"/>
</dbReference>
<reference evidence="7" key="1">
    <citation type="submission" date="2016-11" db="EMBL/GenBank/DDBJ databases">
        <authorList>
            <person name="Varghese N."/>
            <person name="Submissions S."/>
        </authorList>
    </citation>
    <scope>NUCLEOTIDE SEQUENCE</scope>
    <source>
        <strain evidence="7">DSM 4029</strain>
    </source>
</reference>
<dbReference type="CDD" id="cd12797">
    <property type="entry name" value="M23_peptidase"/>
    <property type="match status" value="1"/>
</dbReference>
<dbReference type="PANTHER" id="PTHR21666">
    <property type="entry name" value="PEPTIDASE-RELATED"/>
    <property type="match status" value="1"/>
</dbReference>
<feature type="domain" description="G5" evidence="4">
    <location>
        <begin position="372"/>
        <end position="452"/>
    </location>
</feature>
<evidence type="ECO:0000313" key="8">
    <source>
        <dbReference type="Proteomes" id="UP000184089"/>
    </source>
</evidence>
<dbReference type="InterPro" id="IPR050570">
    <property type="entry name" value="Cell_wall_metabolism_enzyme"/>
</dbReference>
<dbReference type="SMART" id="SM00257">
    <property type="entry name" value="LysM"/>
    <property type="match status" value="1"/>
</dbReference>
<dbReference type="AlphaFoldDB" id="A0AAQ1MEX5"/>
<dbReference type="SUPFAM" id="SSF54106">
    <property type="entry name" value="LysM domain"/>
    <property type="match status" value="1"/>
</dbReference>
<dbReference type="Gene3D" id="2.70.70.10">
    <property type="entry name" value="Glucose Permease (Domain IIA)"/>
    <property type="match status" value="1"/>
</dbReference>
<dbReference type="Proteomes" id="UP000474718">
    <property type="component" value="Unassembled WGS sequence"/>
</dbReference>
<dbReference type="RefSeq" id="WP_021661176.1">
    <property type="nucleotide sequence ID" value="NZ_FQVY01000004.1"/>
</dbReference>
<proteinExistence type="predicted"/>
<evidence type="ECO:0000256" key="2">
    <source>
        <dbReference type="SAM" id="MobiDB-lite"/>
    </source>
</evidence>
<evidence type="ECO:0000256" key="3">
    <source>
        <dbReference type="SAM" id="Phobius"/>
    </source>
</evidence>
<evidence type="ECO:0000259" key="4">
    <source>
        <dbReference type="PROSITE" id="PS51109"/>
    </source>
</evidence>
<evidence type="ECO:0000313" key="7">
    <source>
        <dbReference type="EMBL" id="SHG45988.1"/>
    </source>
</evidence>
<dbReference type="Pfam" id="PF07501">
    <property type="entry name" value="G5"/>
    <property type="match status" value="1"/>
</dbReference>
<reference evidence="8" key="2">
    <citation type="submission" date="2016-11" db="EMBL/GenBank/DDBJ databases">
        <authorList>
            <person name="Jaros S."/>
            <person name="Januszkiewicz K."/>
            <person name="Wedrychowicz H."/>
        </authorList>
    </citation>
    <scope>NUCLEOTIDE SEQUENCE [LARGE SCALE GENOMIC DNA]</scope>
    <source>
        <strain evidence="8">DSM 4029</strain>
    </source>
</reference>
<dbReference type="InterPro" id="IPR036779">
    <property type="entry name" value="LysM_dom_sf"/>
</dbReference>
<evidence type="ECO:0000256" key="1">
    <source>
        <dbReference type="ARBA" id="ARBA00022729"/>
    </source>
</evidence>
<dbReference type="Gene3D" id="2.20.230.10">
    <property type="entry name" value="Resuscitation-promoting factor rpfb"/>
    <property type="match status" value="1"/>
</dbReference>
<dbReference type="Gene3D" id="3.10.350.10">
    <property type="entry name" value="LysM domain"/>
    <property type="match status" value="1"/>
</dbReference>
<feature type="region of interest" description="Disordered" evidence="2">
    <location>
        <begin position="1"/>
        <end position="28"/>
    </location>
</feature>
<protein>
    <submittedName>
        <fullName evidence="7">Murein DD-endopeptidase MepM and murein hydrolase activator NlpD, contain LysM domain</fullName>
    </submittedName>
    <submittedName>
        <fullName evidence="6">Peptidoglycan DD-metalloendopeptidase family protein</fullName>
    </submittedName>
</protein>
<dbReference type="SMART" id="SM01208">
    <property type="entry name" value="G5"/>
    <property type="match status" value="1"/>
</dbReference>
<keyword evidence="3" id="KW-0812">Transmembrane</keyword>
<keyword evidence="3" id="KW-1133">Transmembrane helix</keyword>
<feature type="compositionally biased region" description="Basic and acidic residues" evidence="2">
    <location>
        <begin position="14"/>
        <end position="28"/>
    </location>
</feature>
<organism evidence="7 8">
    <name type="scientific">Bittarella massiliensis</name>
    <name type="common">ex Durand et al. 2017</name>
    <dbReference type="NCBI Taxonomy" id="1720313"/>
    <lineage>
        <taxon>Bacteria</taxon>
        <taxon>Bacillati</taxon>
        <taxon>Bacillota</taxon>
        <taxon>Clostridia</taxon>
        <taxon>Eubacteriales</taxon>
        <taxon>Oscillospiraceae</taxon>
        <taxon>Bittarella (ex Durand et al. 2017)</taxon>
    </lineage>
</organism>
<keyword evidence="7" id="KW-0378">Hydrolase</keyword>
<feature type="domain" description="LysM" evidence="5">
    <location>
        <begin position="322"/>
        <end position="365"/>
    </location>
</feature>
<comment type="caution">
    <text evidence="7">The sequence shown here is derived from an EMBL/GenBank/DDBJ whole genome shotgun (WGS) entry which is preliminary data.</text>
</comment>
<reference evidence="6 9" key="3">
    <citation type="journal article" date="2019" name="Nat. Med.">
        <title>A library of human gut bacterial isolates paired with longitudinal multiomics data enables mechanistic microbiome research.</title>
        <authorList>
            <person name="Poyet M."/>
            <person name="Groussin M."/>
            <person name="Gibbons S.M."/>
            <person name="Avila-Pacheco J."/>
            <person name="Jiang X."/>
            <person name="Kearney S.M."/>
            <person name="Perrotta A.R."/>
            <person name="Berdy B."/>
            <person name="Zhao S."/>
            <person name="Lieberman T.D."/>
            <person name="Swanson P.K."/>
            <person name="Smith M."/>
            <person name="Roesemann S."/>
            <person name="Alexander J.E."/>
            <person name="Rich S.A."/>
            <person name="Livny J."/>
            <person name="Vlamakis H."/>
            <person name="Clish C."/>
            <person name="Bullock K."/>
            <person name="Deik A."/>
            <person name="Scott J."/>
            <person name="Pierce K.A."/>
            <person name="Xavier R.J."/>
            <person name="Alm E.J."/>
        </authorList>
    </citation>
    <scope>NUCLEOTIDE SEQUENCE [LARGE SCALE GENOMIC DNA]</scope>
    <source>
        <strain evidence="6 9">BIOML-A2</strain>
    </source>
</reference>